<dbReference type="Gene3D" id="2.10.260.10">
    <property type="match status" value="1"/>
</dbReference>
<dbReference type="AlphaFoldDB" id="A0A1V2DPE9"/>
<reference evidence="1 2" key="1">
    <citation type="submission" date="2016-12" db="EMBL/GenBank/DDBJ databases">
        <title>Marinobacter lutaoensis whole genome sequencing.</title>
        <authorList>
            <person name="Verma A."/>
            <person name="Krishnamurthi S."/>
        </authorList>
    </citation>
    <scope>NUCLEOTIDE SEQUENCE [LARGE SCALE GENOMIC DNA]</scope>
    <source>
        <strain evidence="1 2">T5054</strain>
    </source>
</reference>
<organism evidence="1 2">
    <name type="scientific">Marinobacter lutaoensis</name>
    <dbReference type="NCBI Taxonomy" id="135739"/>
    <lineage>
        <taxon>Bacteria</taxon>
        <taxon>Pseudomonadati</taxon>
        <taxon>Pseudomonadota</taxon>
        <taxon>Gammaproteobacteria</taxon>
        <taxon>Pseudomonadales</taxon>
        <taxon>Marinobacteraceae</taxon>
        <taxon>Marinobacter</taxon>
    </lineage>
</organism>
<dbReference type="Proteomes" id="UP000189339">
    <property type="component" value="Unassembled WGS sequence"/>
</dbReference>
<dbReference type="NCBIfam" id="NF040493">
    <property type="entry name" value="TA_anti_VapB"/>
    <property type="match status" value="1"/>
</dbReference>
<dbReference type="RefSeq" id="WP_076725459.1">
    <property type="nucleotide sequence ID" value="NZ_MSCW01000009.1"/>
</dbReference>
<evidence type="ECO:0000313" key="2">
    <source>
        <dbReference type="Proteomes" id="UP000189339"/>
    </source>
</evidence>
<accession>A0A1V2DPE9</accession>
<dbReference type="PANTHER" id="PTHR37550:SF3">
    <property type="entry name" value="ANTITOXIN VAPB1"/>
    <property type="match status" value="1"/>
</dbReference>
<comment type="caution">
    <text evidence="1">The sequence shown here is derived from an EMBL/GenBank/DDBJ whole genome shotgun (WGS) entry which is preliminary data.</text>
</comment>
<gene>
    <name evidence="1" type="ORF">BTO32_14980</name>
</gene>
<dbReference type="InterPro" id="IPR047976">
    <property type="entry name" value="Anti_VapB2-like"/>
</dbReference>
<dbReference type="OrthoDB" id="5298361at2"/>
<name>A0A1V2DPE9_9GAMM</name>
<keyword evidence="2" id="KW-1185">Reference proteome</keyword>
<dbReference type="InterPro" id="IPR051734">
    <property type="entry name" value="VapB_TA_antitoxins"/>
</dbReference>
<evidence type="ECO:0000313" key="1">
    <source>
        <dbReference type="EMBL" id="ONF42514.1"/>
    </source>
</evidence>
<dbReference type="PANTHER" id="PTHR37550">
    <property type="entry name" value="ANTITOXIN VAPB1"/>
    <property type="match status" value="1"/>
</dbReference>
<sequence length="76" mass="8579">MERASIFKSNKSQALRLPKPVAYPDTVKQVDIVIQGRARIITPAGESWDTWFDGEGVSDDFMASREQSGHQKRETL</sequence>
<dbReference type="EMBL" id="MSCW01000009">
    <property type="protein sequence ID" value="ONF42514.1"/>
    <property type="molecule type" value="Genomic_DNA"/>
</dbReference>
<dbReference type="SUPFAM" id="SSF89447">
    <property type="entry name" value="AbrB/MazE/MraZ-like"/>
    <property type="match status" value="1"/>
</dbReference>
<dbReference type="STRING" id="135739.BTO32_14980"/>
<protein>
    <submittedName>
        <fullName evidence="1">Antitoxin</fullName>
    </submittedName>
</protein>
<proteinExistence type="predicted"/>
<dbReference type="InterPro" id="IPR037914">
    <property type="entry name" value="SpoVT-AbrB_sf"/>
</dbReference>